<evidence type="ECO:0008006" key="2">
    <source>
        <dbReference type="Google" id="ProtNLM"/>
    </source>
</evidence>
<evidence type="ECO:0000313" key="1">
    <source>
        <dbReference type="EMBL" id="SPC73214.1"/>
    </source>
</evidence>
<sequence>MFFCNVASDVPPFRQNQDAYCPLCEIAEDSVLHLFQRCPYAKGVWYAGRWDFRVEMIQAQSVKEFVEYIMDPPSELPAERVTKDEFTLYAALILLMNHGPFSLLNGLLLLALEPEPANLVRHVSCWQLEQEWQHDIAAVSMRLSGFRGVSGMQAIAVIYFSD</sequence>
<gene>
    <name evidence="1" type="ORF">FSB_LOCUS1096</name>
</gene>
<dbReference type="EMBL" id="OIVN01000047">
    <property type="protein sequence ID" value="SPC73214.1"/>
    <property type="molecule type" value="Genomic_DNA"/>
</dbReference>
<name>A0A2N9EEZ7_FAGSY</name>
<dbReference type="AlphaFoldDB" id="A0A2N9EEZ7"/>
<accession>A0A2N9EEZ7</accession>
<reference evidence="1" key="1">
    <citation type="submission" date="2018-02" db="EMBL/GenBank/DDBJ databases">
        <authorList>
            <person name="Cohen D.B."/>
            <person name="Kent A.D."/>
        </authorList>
    </citation>
    <scope>NUCLEOTIDE SEQUENCE</scope>
</reference>
<proteinExistence type="predicted"/>
<organism evidence="1">
    <name type="scientific">Fagus sylvatica</name>
    <name type="common">Beechnut</name>
    <dbReference type="NCBI Taxonomy" id="28930"/>
    <lineage>
        <taxon>Eukaryota</taxon>
        <taxon>Viridiplantae</taxon>
        <taxon>Streptophyta</taxon>
        <taxon>Embryophyta</taxon>
        <taxon>Tracheophyta</taxon>
        <taxon>Spermatophyta</taxon>
        <taxon>Magnoliopsida</taxon>
        <taxon>eudicotyledons</taxon>
        <taxon>Gunneridae</taxon>
        <taxon>Pentapetalae</taxon>
        <taxon>rosids</taxon>
        <taxon>fabids</taxon>
        <taxon>Fagales</taxon>
        <taxon>Fagaceae</taxon>
        <taxon>Fagus</taxon>
    </lineage>
</organism>
<protein>
    <recommendedName>
        <fullName evidence="2">Reverse transcriptase zinc-binding domain-containing protein</fullName>
    </recommendedName>
</protein>